<proteinExistence type="predicted"/>
<name>A0A3P7IWL3_STRVU</name>
<sequence length="126" mass="14108">MKASSHKPLVGHHEGQKWFNYQVNEVVTSAAKDTLGTAEMLVLEEEADNLLNADVDLYNRYVRTQGGSEASWLQTVIKSGTASDRMTAMQVQMHTSPIHSLPYAEIMISSLEKKNTREALEILRMS</sequence>
<accession>A0A3P7IWL3</accession>
<dbReference type="OrthoDB" id="5875636at2759"/>
<dbReference type="EMBL" id="UYYB01014397">
    <property type="protein sequence ID" value="VDM70014.1"/>
    <property type="molecule type" value="Genomic_DNA"/>
</dbReference>
<reference evidence="1 2" key="1">
    <citation type="submission" date="2018-11" db="EMBL/GenBank/DDBJ databases">
        <authorList>
            <consortium name="Pathogen Informatics"/>
        </authorList>
    </citation>
    <scope>NUCLEOTIDE SEQUENCE [LARGE SCALE GENOMIC DNA]</scope>
</reference>
<dbReference type="PANTHER" id="PTHR12048:SF0">
    <property type="entry name" value="CCAAT_ENHANCER-BINDING PROTEIN ZETA"/>
    <property type="match status" value="1"/>
</dbReference>
<gene>
    <name evidence="1" type="ORF">SVUK_LOCUS5012</name>
</gene>
<evidence type="ECO:0000313" key="1">
    <source>
        <dbReference type="EMBL" id="VDM70014.1"/>
    </source>
</evidence>
<dbReference type="InterPro" id="IPR040155">
    <property type="entry name" value="CEBPZ/Mak21-like"/>
</dbReference>
<dbReference type="AlphaFoldDB" id="A0A3P7IWL3"/>
<organism evidence="1 2">
    <name type="scientific">Strongylus vulgaris</name>
    <name type="common">Blood worm</name>
    <dbReference type="NCBI Taxonomy" id="40348"/>
    <lineage>
        <taxon>Eukaryota</taxon>
        <taxon>Metazoa</taxon>
        <taxon>Ecdysozoa</taxon>
        <taxon>Nematoda</taxon>
        <taxon>Chromadorea</taxon>
        <taxon>Rhabditida</taxon>
        <taxon>Rhabditina</taxon>
        <taxon>Rhabditomorpha</taxon>
        <taxon>Strongyloidea</taxon>
        <taxon>Strongylidae</taxon>
        <taxon>Strongylus</taxon>
    </lineage>
</organism>
<dbReference type="GO" id="GO:0005634">
    <property type="term" value="C:nucleus"/>
    <property type="evidence" value="ECO:0007669"/>
    <property type="project" value="TreeGrafter"/>
</dbReference>
<evidence type="ECO:0000313" key="2">
    <source>
        <dbReference type="Proteomes" id="UP000270094"/>
    </source>
</evidence>
<dbReference type="PANTHER" id="PTHR12048">
    <property type="entry name" value="CCAAT-BINDING FACTOR-RELATED"/>
    <property type="match status" value="1"/>
</dbReference>
<dbReference type="Proteomes" id="UP000270094">
    <property type="component" value="Unassembled WGS sequence"/>
</dbReference>
<protein>
    <submittedName>
        <fullName evidence="1">Uncharacterized protein</fullName>
    </submittedName>
</protein>
<keyword evidence="2" id="KW-1185">Reference proteome</keyword>